<dbReference type="PANTHER" id="PTHR45640:SF26">
    <property type="entry name" value="RE23625P"/>
    <property type="match status" value="1"/>
</dbReference>
<dbReference type="InterPro" id="IPR008978">
    <property type="entry name" value="HSP20-like_chaperone"/>
</dbReference>
<dbReference type="GO" id="GO:0005737">
    <property type="term" value="C:cytoplasm"/>
    <property type="evidence" value="ECO:0007669"/>
    <property type="project" value="TreeGrafter"/>
</dbReference>
<dbReference type="Proteomes" id="UP000011566">
    <property type="component" value="Unassembled WGS sequence"/>
</dbReference>
<protein>
    <submittedName>
        <fullName evidence="4">Small heat shock protein</fullName>
    </submittedName>
</protein>
<dbReference type="PANTHER" id="PTHR45640">
    <property type="entry name" value="HEAT SHOCK PROTEIN HSP-12.2-RELATED"/>
    <property type="match status" value="1"/>
</dbReference>
<dbReference type="GO" id="GO:0051082">
    <property type="term" value="F:unfolded protein binding"/>
    <property type="evidence" value="ECO:0007669"/>
    <property type="project" value="TreeGrafter"/>
</dbReference>
<dbReference type="InterPro" id="IPR002068">
    <property type="entry name" value="A-crystallin/Hsp20_dom"/>
</dbReference>
<keyword evidence="5" id="KW-1185">Reference proteome</keyword>
<dbReference type="Gene3D" id="2.60.40.790">
    <property type="match status" value="1"/>
</dbReference>
<keyword evidence="4" id="KW-0346">Stress response</keyword>
<name>M0M8X2_9EURY</name>
<feature type="domain" description="SHSP" evidence="3">
    <location>
        <begin position="38"/>
        <end position="143"/>
    </location>
</feature>
<dbReference type="OrthoDB" id="198277at2157"/>
<proteinExistence type="inferred from homology"/>
<reference evidence="4 5" key="1">
    <citation type="journal article" date="2014" name="PLoS Genet.">
        <title>Phylogenetically driven sequencing of extremely halophilic archaea reveals strategies for static and dynamic osmo-response.</title>
        <authorList>
            <person name="Becker E.A."/>
            <person name="Seitzer P.M."/>
            <person name="Tritt A."/>
            <person name="Larsen D."/>
            <person name="Krusor M."/>
            <person name="Yao A.I."/>
            <person name="Wu D."/>
            <person name="Madern D."/>
            <person name="Eisen J.A."/>
            <person name="Darling A.E."/>
            <person name="Facciotti M.T."/>
        </authorList>
    </citation>
    <scope>NUCLEOTIDE SEQUENCE [LARGE SCALE GENOMIC DNA]</scope>
    <source>
        <strain evidence="4 5">100A6</strain>
    </source>
</reference>
<gene>
    <name evidence="4" type="ORF">C447_02592</name>
</gene>
<dbReference type="PROSITE" id="PS01031">
    <property type="entry name" value="SHSP"/>
    <property type="match status" value="1"/>
</dbReference>
<comment type="similarity">
    <text evidence="1 2">Belongs to the small heat shock protein (HSP20) family.</text>
</comment>
<dbReference type="InterPro" id="IPR001436">
    <property type="entry name" value="Alpha-crystallin/sHSP_animal"/>
</dbReference>
<dbReference type="PATRIC" id="fig|1132509.6.peg.609"/>
<evidence type="ECO:0000256" key="1">
    <source>
        <dbReference type="PROSITE-ProRule" id="PRU00285"/>
    </source>
</evidence>
<evidence type="ECO:0000256" key="2">
    <source>
        <dbReference type="RuleBase" id="RU003616"/>
    </source>
</evidence>
<dbReference type="GO" id="GO:0009408">
    <property type="term" value="P:response to heat"/>
    <property type="evidence" value="ECO:0007669"/>
    <property type="project" value="TreeGrafter"/>
</dbReference>
<accession>M0M8X2</accession>
<dbReference type="Pfam" id="PF00011">
    <property type="entry name" value="HSP20"/>
    <property type="match status" value="1"/>
</dbReference>
<dbReference type="CDD" id="cd06464">
    <property type="entry name" value="ACD_sHsps-like"/>
    <property type="match status" value="1"/>
</dbReference>
<organism evidence="4 5">
    <name type="scientific">Halococcus hamelinensis 100A6</name>
    <dbReference type="NCBI Taxonomy" id="1132509"/>
    <lineage>
        <taxon>Archaea</taxon>
        <taxon>Methanobacteriati</taxon>
        <taxon>Methanobacteriota</taxon>
        <taxon>Stenosarchaea group</taxon>
        <taxon>Halobacteria</taxon>
        <taxon>Halobacteriales</taxon>
        <taxon>Halococcaceae</taxon>
        <taxon>Halococcus</taxon>
    </lineage>
</organism>
<sequence>MDRMMDEMNRRFAATNWGDWQDADWRMPALEDGSGDRWDHSEWDTTLNVERDAEGFTVLADTPGFERDELDVRFHDGTLHIGGTHEDDHEGFHSRRFSREIGLDGDVLEDEITAHYRNGVLEIRVPTEDTAEVIDEGRHIEIED</sequence>
<evidence type="ECO:0000313" key="4">
    <source>
        <dbReference type="EMBL" id="EMA41049.1"/>
    </source>
</evidence>
<dbReference type="AlphaFoldDB" id="M0M8X2"/>
<comment type="caution">
    <text evidence="4">The sequence shown here is derived from an EMBL/GenBank/DDBJ whole genome shotgun (WGS) entry which is preliminary data.</text>
</comment>
<dbReference type="GO" id="GO:0042026">
    <property type="term" value="P:protein refolding"/>
    <property type="evidence" value="ECO:0007669"/>
    <property type="project" value="TreeGrafter"/>
</dbReference>
<dbReference type="eggNOG" id="arCOG01832">
    <property type="taxonomic scope" value="Archaea"/>
</dbReference>
<evidence type="ECO:0000259" key="3">
    <source>
        <dbReference type="PROSITE" id="PS01031"/>
    </source>
</evidence>
<evidence type="ECO:0000313" key="5">
    <source>
        <dbReference type="Proteomes" id="UP000011566"/>
    </source>
</evidence>
<dbReference type="SUPFAM" id="SSF49764">
    <property type="entry name" value="HSP20-like chaperones"/>
    <property type="match status" value="1"/>
</dbReference>
<dbReference type="EMBL" id="AOMB01000007">
    <property type="protein sequence ID" value="EMA41049.1"/>
    <property type="molecule type" value="Genomic_DNA"/>
</dbReference>